<reference evidence="2" key="1">
    <citation type="submission" date="2016-08" db="EMBL/GenBank/DDBJ databases">
        <authorList>
            <person name="Varghese N."/>
            <person name="Submissions Spin"/>
        </authorList>
    </citation>
    <scope>NUCLEOTIDE SEQUENCE [LARGE SCALE GENOMIC DNA]</scope>
    <source>
        <strain evidence="2">ERR11</strain>
    </source>
</reference>
<dbReference type="Proteomes" id="UP000199184">
    <property type="component" value="Unassembled WGS sequence"/>
</dbReference>
<evidence type="ECO:0000313" key="1">
    <source>
        <dbReference type="EMBL" id="SCB48388.1"/>
    </source>
</evidence>
<sequence>MEKPAYLSPEQLAKAVRVGDLPALMAALAPTIAEFVVKATEPLKARIAELESTQLKYCGVWDRSKTFPANAIVTDQGSAWISKTETRGIRPGDGNAFWQLAIKKGKDAR</sequence>
<gene>
    <name evidence="1" type="ORF">GA0061098_101329</name>
</gene>
<dbReference type="AlphaFoldDB" id="A0A1C3X815"/>
<proteinExistence type="predicted"/>
<evidence type="ECO:0000313" key="2">
    <source>
        <dbReference type="Proteomes" id="UP000199184"/>
    </source>
</evidence>
<accession>A0A1C3X815</accession>
<name>A0A1C3X815_9BRAD</name>
<dbReference type="RefSeq" id="WP_245323509.1">
    <property type="nucleotide sequence ID" value="NZ_FMAI01000013.1"/>
</dbReference>
<keyword evidence="2" id="KW-1185">Reference proteome</keyword>
<organism evidence="1 2">
    <name type="scientific">Bradyrhizobium shewense</name>
    <dbReference type="NCBI Taxonomy" id="1761772"/>
    <lineage>
        <taxon>Bacteria</taxon>
        <taxon>Pseudomonadati</taxon>
        <taxon>Pseudomonadota</taxon>
        <taxon>Alphaproteobacteria</taxon>
        <taxon>Hyphomicrobiales</taxon>
        <taxon>Nitrobacteraceae</taxon>
        <taxon>Bradyrhizobium</taxon>
    </lineage>
</organism>
<protein>
    <submittedName>
        <fullName evidence="1">Uncharacterized protein</fullName>
    </submittedName>
</protein>
<dbReference type="EMBL" id="FMAI01000013">
    <property type="protein sequence ID" value="SCB48388.1"/>
    <property type="molecule type" value="Genomic_DNA"/>
</dbReference>